<reference evidence="2" key="1">
    <citation type="submission" date="2021-02" db="EMBL/GenBank/DDBJ databases">
        <authorList>
            <person name="Bekaert M."/>
        </authorList>
    </citation>
    <scope>NUCLEOTIDE SEQUENCE</scope>
    <source>
        <strain evidence="2">IoA-00</strain>
    </source>
</reference>
<feature type="compositionally biased region" description="Acidic residues" evidence="1">
    <location>
        <begin position="41"/>
        <end position="58"/>
    </location>
</feature>
<gene>
    <name evidence="2" type="ORF">LSAA_12368</name>
</gene>
<keyword evidence="3" id="KW-1185">Reference proteome</keyword>
<organism evidence="2 3">
    <name type="scientific">Lepeophtheirus salmonis</name>
    <name type="common">Salmon louse</name>
    <name type="synonym">Caligus salmonis</name>
    <dbReference type="NCBI Taxonomy" id="72036"/>
    <lineage>
        <taxon>Eukaryota</taxon>
        <taxon>Metazoa</taxon>
        <taxon>Ecdysozoa</taxon>
        <taxon>Arthropoda</taxon>
        <taxon>Crustacea</taxon>
        <taxon>Multicrustacea</taxon>
        <taxon>Hexanauplia</taxon>
        <taxon>Copepoda</taxon>
        <taxon>Siphonostomatoida</taxon>
        <taxon>Caligidae</taxon>
        <taxon>Lepeophtheirus</taxon>
    </lineage>
</organism>
<proteinExistence type="predicted"/>
<protein>
    <submittedName>
        <fullName evidence="2">(salmon louse) hypothetical protein</fullName>
    </submittedName>
</protein>
<accession>A0A7R8CYH1</accession>
<evidence type="ECO:0000313" key="2">
    <source>
        <dbReference type="EMBL" id="CAF2968852.1"/>
    </source>
</evidence>
<sequence length="223" mass="25314">MAPTHWSANCQRNGNMHKGVRYSREKILIVITENGSNMVAAEDETSEEESSTDMDDESDLSNLLETNVRELCASFAIQNSSVFLGKLMNSSVATEKLITEFGLALIKDCLTRWSSTYNMLSRLLQVKEDLIGVAHSMNWDCFLPSDRSRNKARILKYKEILSTIDTYEFHSAMGFWASQSCEGLHLLRKWLLISFQFLLLRHLLKEYSVVQEIYQVGGGTGLV</sequence>
<evidence type="ECO:0000313" key="3">
    <source>
        <dbReference type="Proteomes" id="UP000675881"/>
    </source>
</evidence>
<dbReference type="EMBL" id="HG994585">
    <property type="protein sequence ID" value="CAF2968852.1"/>
    <property type="molecule type" value="Genomic_DNA"/>
</dbReference>
<dbReference type="InterPro" id="IPR012337">
    <property type="entry name" value="RNaseH-like_sf"/>
</dbReference>
<name>A0A7R8CYH1_LEPSM</name>
<dbReference type="SUPFAM" id="SSF53098">
    <property type="entry name" value="Ribonuclease H-like"/>
    <property type="match status" value="1"/>
</dbReference>
<feature type="region of interest" description="Disordered" evidence="1">
    <location>
        <begin position="39"/>
        <end position="58"/>
    </location>
</feature>
<evidence type="ECO:0000256" key="1">
    <source>
        <dbReference type="SAM" id="MobiDB-lite"/>
    </source>
</evidence>
<dbReference type="AlphaFoldDB" id="A0A7R8CYH1"/>
<dbReference type="Proteomes" id="UP000675881">
    <property type="component" value="Chromosome 6"/>
</dbReference>